<sequence>MKINWNYIKGFALLSLIVFLYGFTQQRNHARKFDQLQVVFVKDSEKFISAKEIEKIVLQNEKSIDKIPKDSLDLKVLEKRIDEHPLVKNAEVYLTVNGDVNVEVQQRKPLARVYANASFYIDEDANKMPLSKNHTARVPIVKYSGQQDLGYVRGLLKEINQDSFLKHQVVSIEVDQKKEIRFYVRGYDFETILGDSTALAEKLRKFKAFYKTAFINKKLEQYESIKLNYKQQVVATKKV</sequence>
<accession>A0ABW5SI42</accession>
<reference evidence="3" key="1">
    <citation type="journal article" date="2019" name="Int. J. Syst. Evol. Microbiol.">
        <title>The Global Catalogue of Microorganisms (GCM) 10K type strain sequencing project: providing services to taxonomists for standard genome sequencing and annotation.</title>
        <authorList>
            <consortium name="The Broad Institute Genomics Platform"/>
            <consortium name="The Broad Institute Genome Sequencing Center for Infectious Disease"/>
            <person name="Wu L."/>
            <person name="Ma J."/>
        </authorList>
    </citation>
    <scope>NUCLEOTIDE SEQUENCE [LARGE SCALE GENOMIC DNA]</scope>
    <source>
        <strain evidence="3">KCTC 42255</strain>
    </source>
</reference>
<comment type="caution">
    <text evidence="2">The sequence shown here is derived from an EMBL/GenBank/DDBJ whole genome shotgun (WGS) entry which is preliminary data.</text>
</comment>
<keyword evidence="1" id="KW-0812">Transmembrane</keyword>
<evidence type="ECO:0000313" key="2">
    <source>
        <dbReference type="EMBL" id="MFD2698807.1"/>
    </source>
</evidence>
<feature type="transmembrane region" description="Helical" evidence="1">
    <location>
        <begin position="6"/>
        <end position="23"/>
    </location>
</feature>
<gene>
    <name evidence="2" type="ORF">ACFSQ0_12475</name>
</gene>
<organism evidence="2 3">
    <name type="scientific">Mesonia sediminis</name>
    <dbReference type="NCBI Taxonomy" id="1703946"/>
    <lineage>
        <taxon>Bacteria</taxon>
        <taxon>Pseudomonadati</taxon>
        <taxon>Bacteroidota</taxon>
        <taxon>Flavobacteriia</taxon>
        <taxon>Flavobacteriales</taxon>
        <taxon>Flavobacteriaceae</taxon>
        <taxon>Mesonia</taxon>
    </lineage>
</organism>
<keyword evidence="2" id="KW-0132">Cell division</keyword>
<evidence type="ECO:0000256" key="1">
    <source>
        <dbReference type="SAM" id="Phobius"/>
    </source>
</evidence>
<dbReference type="EMBL" id="JBHULZ010000041">
    <property type="protein sequence ID" value="MFD2698807.1"/>
    <property type="molecule type" value="Genomic_DNA"/>
</dbReference>
<dbReference type="Proteomes" id="UP001597357">
    <property type="component" value="Unassembled WGS sequence"/>
</dbReference>
<keyword evidence="1" id="KW-1133">Transmembrane helix</keyword>
<keyword evidence="1" id="KW-0472">Membrane</keyword>
<keyword evidence="3" id="KW-1185">Reference proteome</keyword>
<protein>
    <submittedName>
        <fullName evidence="2">Cell division protein FtsQ/DivIB</fullName>
    </submittedName>
</protein>
<evidence type="ECO:0000313" key="3">
    <source>
        <dbReference type="Proteomes" id="UP001597357"/>
    </source>
</evidence>
<name>A0ABW5SI42_9FLAO</name>
<keyword evidence="2" id="KW-0131">Cell cycle</keyword>
<proteinExistence type="predicted"/>
<dbReference type="GO" id="GO:0051301">
    <property type="term" value="P:cell division"/>
    <property type="evidence" value="ECO:0007669"/>
    <property type="project" value="UniProtKB-KW"/>
</dbReference>
<dbReference type="RefSeq" id="WP_379048750.1">
    <property type="nucleotide sequence ID" value="NZ_JBHULZ010000041.1"/>
</dbReference>